<name>A0A087AW41_9BIFI</name>
<gene>
    <name evidence="2" type="ORF">BCUN_0824</name>
</gene>
<dbReference type="InterPro" id="IPR014001">
    <property type="entry name" value="Helicase_ATP-bd"/>
</dbReference>
<dbReference type="RefSeq" id="WP_238552346.1">
    <property type="nucleotide sequence ID" value="NZ_JGYV01000010.1"/>
</dbReference>
<keyword evidence="3" id="KW-1185">Reference proteome</keyword>
<dbReference type="SMART" id="SM00487">
    <property type="entry name" value="DEXDc"/>
    <property type="match status" value="1"/>
</dbReference>
<evidence type="ECO:0000259" key="1">
    <source>
        <dbReference type="PROSITE" id="PS51192"/>
    </source>
</evidence>
<feature type="domain" description="Helicase ATP-binding" evidence="1">
    <location>
        <begin position="16"/>
        <end position="196"/>
    </location>
</feature>
<accession>A0A087AW41</accession>
<protein>
    <submittedName>
        <fullName evidence="2">Phage protein</fullName>
        <ecNumber evidence="2">3.6.4.12</ecNumber>
    </submittedName>
</protein>
<dbReference type="PANTHER" id="PTHR10799">
    <property type="entry name" value="SNF2/RAD54 HELICASE FAMILY"/>
    <property type="match status" value="1"/>
</dbReference>
<comment type="caution">
    <text evidence="2">The sequence shown here is derived from an EMBL/GenBank/DDBJ whole genome shotgun (WGS) entry which is preliminary data.</text>
</comment>
<dbReference type="Gene3D" id="3.40.50.300">
    <property type="entry name" value="P-loop containing nucleotide triphosphate hydrolases"/>
    <property type="match status" value="1"/>
</dbReference>
<reference evidence="2 3" key="1">
    <citation type="submission" date="2014-03" db="EMBL/GenBank/DDBJ databases">
        <title>Genomics of Bifidobacteria.</title>
        <authorList>
            <person name="Ventura M."/>
            <person name="Milani C."/>
            <person name="Lugli G.A."/>
        </authorList>
    </citation>
    <scope>NUCLEOTIDE SEQUENCE [LARGE SCALE GENOMIC DNA]</scope>
    <source>
        <strain evidence="2 3">LMG 10738</strain>
    </source>
</reference>
<evidence type="ECO:0000313" key="3">
    <source>
        <dbReference type="Proteomes" id="UP000029067"/>
    </source>
</evidence>
<evidence type="ECO:0000313" key="2">
    <source>
        <dbReference type="EMBL" id="KFI62991.1"/>
    </source>
</evidence>
<dbReference type="STRING" id="1688.BCUN_0824"/>
<keyword evidence="2" id="KW-0378">Hydrolase</keyword>
<dbReference type="GO" id="GO:0016787">
    <property type="term" value="F:hydrolase activity"/>
    <property type="evidence" value="ECO:0007669"/>
    <property type="project" value="UniProtKB-KW"/>
</dbReference>
<dbReference type="EC" id="3.6.4.12" evidence="2"/>
<dbReference type="AlphaFoldDB" id="A0A087AW41"/>
<dbReference type="InterPro" id="IPR038718">
    <property type="entry name" value="SNF2-like_sf"/>
</dbReference>
<dbReference type="InterPro" id="IPR027417">
    <property type="entry name" value="P-loop_NTPase"/>
</dbReference>
<dbReference type="Pfam" id="PF00176">
    <property type="entry name" value="SNF2-rel_dom"/>
    <property type="match status" value="1"/>
</dbReference>
<sequence length="475" mass="54208">MVELHAYQKQAVLFALQAFHTHGGAGLFLDMGLGKTLTTIAILDVMHRLHPDWRFLIVAPKTVAVNTWPTELAKWRQAHTLDWAVACGVKSNAKQRREALAQQATVTIINQENLGWLDRELAQWPWDGIVLDELSGYKDPSSNRFRILKRRRQDRTHAPKHPGHGRPVQWVLGLTGTPAAKGLMDLWAQCRLLDTTGALETTLTRYRETYFTPGRRNGHVVYEWRARPGAFDRIMRRIEPFCLTMLAREQLQGLPDKPLIIDHWVEMPEQTRREYERFKHERWLELAGRQVTAVNAGVLAGKLVQFTSGCLYPDEDSVDGRVIHYDAAKLDVFDRIMAESQGEQILVFYQLRDELERLRAKYGKRVRTVDEPGIVDAWNHGEVPVLAAHPAQAKFGLNLQHAGHIIVWLNLTWSLEDWAQANARLDRQGQTRIVQIHRIVTRDSVDERKLDVLSGRAVLADAVMGELKHTTASAD</sequence>
<dbReference type="InterPro" id="IPR000330">
    <property type="entry name" value="SNF2_N"/>
</dbReference>
<dbReference type="Gene3D" id="3.40.50.10810">
    <property type="entry name" value="Tandem AAA-ATPase domain"/>
    <property type="match status" value="1"/>
</dbReference>
<dbReference type="SUPFAM" id="SSF52540">
    <property type="entry name" value="P-loop containing nucleoside triphosphate hydrolases"/>
    <property type="match status" value="2"/>
</dbReference>
<dbReference type="GO" id="GO:0005524">
    <property type="term" value="F:ATP binding"/>
    <property type="evidence" value="ECO:0007669"/>
    <property type="project" value="InterPro"/>
</dbReference>
<dbReference type="EMBL" id="JGYV01000010">
    <property type="protein sequence ID" value="KFI62991.1"/>
    <property type="molecule type" value="Genomic_DNA"/>
</dbReference>
<proteinExistence type="predicted"/>
<organism evidence="2 3">
    <name type="scientific">Bifidobacterium cuniculi</name>
    <dbReference type="NCBI Taxonomy" id="1688"/>
    <lineage>
        <taxon>Bacteria</taxon>
        <taxon>Bacillati</taxon>
        <taxon>Actinomycetota</taxon>
        <taxon>Actinomycetes</taxon>
        <taxon>Bifidobacteriales</taxon>
        <taxon>Bifidobacteriaceae</taxon>
        <taxon>Bifidobacterium</taxon>
    </lineage>
</organism>
<dbReference type="GO" id="GO:0003678">
    <property type="term" value="F:DNA helicase activity"/>
    <property type="evidence" value="ECO:0007669"/>
    <property type="project" value="UniProtKB-EC"/>
</dbReference>
<dbReference type="Proteomes" id="UP000029067">
    <property type="component" value="Unassembled WGS sequence"/>
</dbReference>
<dbReference type="PROSITE" id="PS51192">
    <property type="entry name" value="HELICASE_ATP_BIND_1"/>
    <property type="match status" value="1"/>
</dbReference>
<dbReference type="eggNOG" id="COG0553">
    <property type="taxonomic scope" value="Bacteria"/>
</dbReference>